<sequence>MSGEQFSLVWNSFPRNLSSGLYTLLTDEQLVDVTLAAEGQILRAHKLILSVCSTYFRELFKMNSCKHPIVILKDISYRDLSSMLHFMYQGEVNIKQEDISSFLKVAETLQIKGLTAGTDEKFSDTLEGKKDWKDLDFYLDKDEDNPGHTDGHSFRHTVEKEQSTTRQNVSAEGSKEGRPFTEGVGDVSHRQIHTEPGDYNLLPDIQATYSERCASADASSGNVEPLDCTSSDVSQLQSTKHEPLDYTLDTDIDAEYNRTCMVEKVLYNSEENAQRQDFAPDTQLVPYSQNSQIQPFGPSNVTAFQSDYTSYDASASPSNKGRRTVKGITGSSLPLETTLRVVSELGPTLRFERGKMIRMYSCPWCLRHFTRKENLKLHVRYIHGPLESLTCKLCGNKYKNSNSLRVHSYLYHNAKRDKHGKPLMDGGGGDGGGVGGGDGGVV</sequence>
<feature type="region of interest" description="Disordered" evidence="4">
    <location>
        <begin position="420"/>
        <end position="442"/>
    </location>
</feature>
<dbReference type="GO" id="GO:0005634">
    <property type="term" value="C:nucleus"/>
    <property type="evidence" value="ECO:0007669"/>
    <property type="project" value="UniProtKB-SubCell"/>
</dbReference>
<dbReference type="PANTHER" id="PTHR23110:SF99">
    <property type="entry name" value="BROAD-COMPLEX CORE PROTEIN ISOFORM 6"/>
    <property type="match status" value="1"/>
</dbReference>
<evidence type="ECO:0000313" key="8">
    <source>
        <dbReference type="RefSeq" id="XP_014483518.1"/>
    </source>
</evidence>
<gene>
    <name evidence="8" type="primary">LOC106749014</name>
</gene>
<name>A0A6P3XZY0_DINQU</name>
<dbReference type="GO" id="GO:0006357">
    <property type="term" value="P:regulation of transcription by RNA polymerase II"/>
    <property type="evidence" value="ECO:0007669"/>
    <property type="project" value="TreeGrafter"/>
</dbReference>
<dbReference type="SMART" id="SM00355">
    <property type="entry name" value="ZnF_C2H2"/>
    <property type="match status" value="2"/>
</dbReference>
<dbReference type="Gene3D" id="3.30.710.10">
    <property type="entry name" value="Potassium Channel Kv1.1, Chain A"/>
    <property type="match status" value="1"/>
</dbReference>
<dbReference type="Pfam" id="PF00096">
    <property type="entry name" value="zf-C2H2"/>
    <property type="match status" value="1"/>
</dbReference>
<feature type="compositionally biased region" description="Gly residues" evidence="4">
    <location>
        <begin position="425"/>
        <end position="442"/>
    </location>
</feature>
<evidence type="ECO:0000256" key="4">
    <source>
        <dbReference type="SAM" id="MobiDB-lite"/>
    </source>
</evidence>
<dbReference type="PROSITE" id="PS00028">
    <property type="entry name" value="ZINC_FINGER_C2H2_1"/>
    <property type="match status" value="2"/>
</dbReference>
<keyword evidence="7" id="KW-1185">Reference proteome</keyword>
<dbReference type="AlphaFoldDB" id="A0A6P3XZY0"/>
<dbReference type="SUPFAM" id="SSF54695">
    <property type="entry name" value="POZ domain"/>
    <property type="match status" value="1"/>
</dbReference>
<feature type="compositionally biased region" description="Basic and acidic residues" evidence="4">
    <location>
        <begin position="144"/>
        <end position="163"/>
    </location>
</feature>
<dbReference type="PROSITE" id="PS50097">
    <property type="entry name" value="BTB"/>
    <property type="match status" value="1"/>
</dbReference>
<dbReference type="InterPro" id="IPR013087">
    <property type="entry name" value="Znf_C2H2_type"/>
</dbReference>
<feature type="domain" description="BTB" evidence="5">
    <location>
        <begin position="31"/>
        <end position="96"/>
    </location>
</feature>
<dbReference type="OrthoDB" id="2311693at2759"/>
<feature type="region of interest" description="Disordered" evidence="4">
    <location>
        <begin position="144"/>
        <end position="199"/>
    </location>
</feature>
<dbReference type="RefSeq" id="XP_014483518.1">
    <property type="nucleotide sequence ID" value="XM_014628032.1"/>
</dbReference>
<evidence type="ECO:0000256" key="2">
    <source>
        <dbReference type="ARBA" id="ARBA00023242"/>
    </source>
</evidence>
<evidence type="ECO:0000259" key="5">
    <source>
        <dbReference type="PROSITE" id="PS50097"/>
    </source>
</evidence>
<dbReference type="InterPro" id="IPR051095">
    <property type="entry name" value="Dros_DevTransReg"/>
</dbReference>
<keyword evidence="3" id="KW-0479">Metal-binding</keyword>
<organism evidence="7 8">
    <name type="scientific">Dinoponera quadriceps</name>
    <name type="common">South American ant</name>
    <dbReference type="NCBI Taxonomy" id="609295"/>
    <lineage>
        <taxon>Eukaryota</taxon>
        <taxon>Metazoa</taxon>
        <taxon>Ecdysozoa</taxon>
        <taxon>Arthropoda</taxon>
        <taxon>Hexapoda</taxon>
        <taxon>Insecta</taxon>
        <taxon>Pterygota</taxon>
        <taxon>Neoptera</taxon>
        <taxon>Endopterygota</taxon>
        <taxon>Hymenoptera</taxon>
        <taxon>Apocrita</taxon>
        <taxon>Aculeata</taxon>
        <taxon>Formicoidea</taxon>
        <taxon>Formicidae</taxon>
        <taxon>Ponerinae</taxon>
        <taxon>Ponerini</taxon>
        <taxon>Dinoponera</taxon>
    </lineage>
</organism>
<keyword evidence="2" id="KW-0539">Nucleus</keyword>
<feature type="domain" description="C2H2-type" evidence="6">
    <location>
        <begin position="360"/>
        <end position="388"/>
    </location>
</feature>
<protein>
    <submittedName>
        <fullName evidence="8">Protein bric-a-brac 2-like isoform X2</fullName>
    </submittedName>
</protein>
<feature type="compositionally biased region" description="Basic and acidic residues" evidence="4">
    <location>
        <begin position="187"/>
        <end position="196"/>
    </location>
</feature>
<dbReference type="GO" id="GO:0048513">
    <property type="term" value="P:animal organ development"/>
    <property type="evidence" value="ECO:0007669"/>
    <property type="project" value="UniProtKB-ARBA"/>
</dbReference>
<evidence type="ECO:0000259" key="6">
    <source>
        <dbReference type="PROSITE" id="PS50157"/>
    </source>
</evidence>
<dbReference type="SUPFAM" id="SSF57667">
    <property type="entry name" value="beta-beta-alpha zinc fingers"/>
    <property type="match status" value="1"/>
</dbReference>
<dbReference type="GeneID" id="106749014"/>
<dbReference type="InterPro" id="IPR011333">
    <property type="entry name" value="SKP1/BTB/POZ_sf"/>
</dbReference>
<dbReference type="GO" id="GO:0008270">
    <property type="term" value="F:zinc ion binding"/>
    <property type="evidence" value="ECO:0007669"/>
    <property type="project" value="UniProtKB-KW"/>
</dbReference>
<dbReference type="InterPro" id="IPR000210">
    <property type="entry name" value="BTB/POZ_dom"/>
</dbReference>
<dbReference type="GO" id="GO:0048666">
    <property type="term" value="P:neuron development"/>
    <property type="evidence" value="ECO:0007669"/>
    <property type="project" value="UniProtKB-ARBA"/>
</dbReference>
<dbReference type="CDD" id="cd18315">
    <property type="entry name" value="BTB_POZ_BAB-like"/>
    <property type="match status" value="1"/>
</dbReference>
<feature type="domain" description="C2H2-type" evidence="6">
    <location>
        <begin position="389"/>
        <end position="417"/>
    </location>
</feature>
<dbReference type="PANTHER" id="PTHR23110">
    <property type="entry name" value="BTB DOMAIN TRANSCRIPTION FACTOR"/>
    <property type="match status" value="1"/>
</dbReference>
<keyword evidence="3" id="KW-0863">Zinc-finger</keyword>
<dbReference type="SMART" id="SM00225">
    <property type="entry name" value="BTB"/>
    <property type="match status" value="1"/>
</dbReference>
<accession>A0A6P3XZY0</accession>
<comment type="subcellular location">
    <subcellularLocation>
        <location evidence="1">Nucleus</location>
    </subcellularLocation>
</comment>
<dbReference type="Pfam" id="PF00651">
    <property type="entry name" value="BTB"/>
    <property type="match status" value="1"/>
</dbReference>
<dbReference type="Gene3D" id="3.30.160.60">
    <property type="entry name" value="Classic Zinc Finger"/>
    <property type="match status" value="1"/>
</dbReference>
<dbReference type="Proteomes" id="UP000515204">
    <property type="component" value="Unplaced"/>
</dbReference>
<evidence type="ECO:0000256" key="3">
    <source>
        <dbReference type="PROSITE-ProRule" id="PRU00042"/>
    </source>
</evidence>
<reference evidence="8" key="1">
    <citation type="submission" date="2025-08" db="UniProtKB">
        <authorList>
            <consortium name="RefSeq"/>
        </authorList>
    </citation>
    <scope>IDENTIFICATION</scope>
</reference>
<evidence type="ECO:0000256" key="1">
    <source>
        <dbReference type="ARBA" id="ARBA00004123"/>
    </source>
</evidence>
<proteinExistence type="predicted"/>
<dbReference type="GO" id="GO:0003006">
    <property type="term" value="P:developmental process involved in reproduction"/>
    <property type="evidence" value="ECO:0007669"/>
    <property type="project" value="UniProtKB-ARBA"/>
</dbReference>
<evidence type="ECO:0000313" key="7">
    <source>
        <dbReference type="Proteomes" id="UP000515204"/>
    </source>
</evidence>
<keyword evidence="3" id="KW-0862">Zinc</keyword>
<dbReference type="PROSITE" id="PS50157">
    <property type="entry name" value="ZINC_FINGER_C2H2_2"/>
    <property type="match status" value="2"/>
</dbReference>
<dbReference type="InterPro" id="IPR036236">
    <property type="entry name" value="Znf_C2H2_sf"/>
</dbReference>